<dbReference type="Proteomes" id="UP000712673">
    <property type="component" value="Unassembled WGS sequence"/>
</dbReference>
<evidence type="ECO:0000313" key="4">
    <source>
        <dbReference type="Proteomes" id="UP000712673"/>
    </source>
</evidence>
<comment type="caution">
    <text evidence="3">The sequence shown here is derived from an EMBL/GenBank/DDBJ whole genome shotgun (WGS) entry which is preliminary data.</text>
</comment>
<evidence type="ECO:0000256" key="1">
    <source>
        <dbReference type="ARBA" id="ARBA00005953"/>
    </source>
</evidence>
<dbReference type="InterPro" id="IPR006684">
    <property type="entry name" value="YbgC/YbaW"/>
</dbReference>
<dbReference type="PIRSF" id="PIRSF003230">
    <property type="entry name" value="YbgC"/>
    <property type="match status" value="1"/>
</dbReference>
<evidence type="ECO:0000256" key="2">
    <source>
        <dbReference type="ARBA" id="ARBA00022801"/>
    </source>
</evidence>
<reference evidence="3" key="1">
    <citation type="submission" date="2019-03" db="EMBL/GenBank/DDBJ databases">
        <title>Lake Tanganyika Metagenome-Assembled Genomes (MAGs).</title>
        <authorList>
            <person name="Tran P."/>
        </authorList>
    </citation>
    <scope>NUCLEOTIDE SEQUENCE</scope>
    <source>
        <strain evidence="3">K_DeepCast_65m_m2_066</strain>
    </source>
</reference>
<dbReference type="GO" id="GO:0047617">
    <property type="term" value="F:fatty acyl-CoA hydrolase activity"/>
    <property type="evidence" value="ECO:0007669"/>
    <property type="project" value="TreeGrafter"/>
</dbReference>
<dbReference type="CDD" id="cd00586">
    <property type="entry name" value="4HBT"/>
    <property type="match status" value="1"/>
</dbReference>
<dbReference type="NCBIfam" id="TIGR00051">
    <property type="entry name" value="YbgC/FadM family acyl-CoA thioesterase"/>
    <property type="match status" value="1"/>
</dbReference>
<dbReference type="AlphaFoldDB" id="A0A937VYF9"/>
<sequence>MPVAQMGGMSVHARCQIRVRHYECDPLGHVNHAMYIHYFEVGRLAAMAAAGLPFGTILKQGYTVVVVDMSVQYKAPAFTDDVLEVESCITDFHGAVMIWQQTIRRCADSVLVAAAEITGAFTLTDGRPTRIPRAMRTLLEAVYVSDATPLTPRQRRDRGHDC</sequence>
<evidence type="ECO:0000313" key="3">
    <source>
        <dbReference type="EMBL" id="MBM3222848.1"/>
    </source>
</evidence>
<dbReference type="EMBL" id="VGLS01000062">
    <property type="protein sequence ID" value="MBM3222848.1"/>
    <property type="molecule type" value="Genomic_DNA"/>
</dbReference>
<organism evidence="3 4">
    <name type="scientific">Tectimicrobiota bacterium</name>
    <dbReference type="NCBI Taxonomy" id="2528274"/>
    <lineage>
        <taxon>Bacteria</taxon>
        <taxon>Pseudomonadati</taxon>
        <taxon>Nitrospinota/Tectimicrobiota group</taxon>
        <taxon>Candidatus Tectimicrobiota</taxon>
    </lineage>
</organism>
<dbReference type="Gene3D" id="3.10.129.10">
    <property type="entry name" value="Hotdog Thioesterase"/>
    <property type="match status" value="1"/>
</dbReference>
<dbReference type="SUPFAM" id="SSF54637">
    <property type="entry name" value="Thioesterase/thiol ester dehydrase-isomerase"/>
    <property type="match status" value="1"/>
</dbReference>
<dbReference type="InterPro" id="IPR050563">
    <property type="entry name" value="4-hydroxybenzoyl-CoA_TE"/>
</dbReference>
<proteinExistence type="inferred from homology"/>
<name>A0A937VYF9_UNCTE</name>
<dbReference type="InterPro" id="IPR029069">
    <property type="entry name" value="HotDog_dom_sf"/>
</dbReference>
<keyword evidence="2" id="KW-0378">Hydrolase</keyword>
<comment type="similarity">
    <text evidence="1">Belongs to the 4-hydroxybenzoyl-CoA thioesterase family.</text>
</comment>
<dbReference type="Pfam" id="PF13279">
    <property type="entry name" value="4HBT_2"/>
    <property type="match status" value="1"/>
</dbReference>
<gene>
    <name evidence="3" type="ORF">FJZ47_03460</name>
</gene>
<protein>
    <submittedName>
        <fullName evidence="3">Acyl-CoA thioesterase</fullName>
    </submittedName>
</protein>
<accession>A0A937VYF9</accession>
<dbReference type="PANTHER" id="PTHR31793:SF27">
    <property type="entry name" value="NOVEL THIOESTERASE SUPERFAMILY DOMAIN AND SAPOSIN A-TYPE DOMAIN CONTAINING PROTEIN (0610012H03RIK)"/>
    <property type="match status" value="1"/>
</dbReference>
<dbReference type="PANTHER" id="PTHR31793">
    <property type="entry name" value="4-HYDROXYBENZOYL-COA THIOESTERASE FAMILY MEMBER"/>
    <property type="match status" value="1"/>
</dbReference>